<name>A0AAV1C1V3_OLDCO</name>
<organism evidence="1 2">
    <name type="scientific">Oldenlandia corymbosa var. corymbosa</name>
    <dbReference type="NCBI Taxonomy" id="529605"/>
    <lineage>
        <taxon>Eukaryota</taxon>
        <taxon>Viridiplantae</taxon>
        <taxon>Streptophyta</taxon>
        <taxon>Embryophyta</taxon>
        <taxon>Tracheophyta</taxon>
        <taxon>Spermatophyta</taxon>
        <taxon>Magnoliopsida</taxon>
        <taxon>eudicotyledons</taxon>
        <taxon>Gunneridae</taxon>
        <taxon>Pentapetalae</taxon>
        <taxon>asterids</taxon>
        <taxon>lamiids</taxon>
        <taxon>Gentianales</taxon>
        <taxon>Rubiaceae</taxon>
        <taxon>Rubioideae</taxon>
        <taxon>Spermacoceae</taxon>
        <taxon>Hedyotis-Oldenlandia complex</taxon>
        <taxon>Oldenlandia</taxon>
    </lineage>
</organism>
<keyword evidence="2" id="KW-1185">Reference proteome</keyword>
<accession>A0AAV1C1V3</accession>
<dbReference type="AlphaFoldDB" id="A0AAV1C1V3"/>
<evidence type="ECO:0000313" key="2">
    <source>
        <dbReference type="Proteomes" id="UP001161247"/>
    </source>
</evidence>
<reference evidence="1" key="1">
    <citation type="submission" date="2023-03" db="EMBL/GenBank/DDBJ databases">
        <authorList>
            <person name="Julca I."/>
        </authorList>
    </citation>
    <scope>NUCLEOTIDE SEQUENCE</scope>
</reference>
<evidence type="ECO:0000313" key="1">
    <source>
        <dbReference type="EMBL" id="CAI9088292.1"/>
    </source>
</evidence>
<protein>
    <submittedName>
        <fullName evidence="1">OLC1v1022590C1</fullName>
    </submittedName>
</protein>
<dbReference type="EMBL" id="OX459118">
    <property type="protein sequence ID" value="CAI9088292.1"/>
    <property type="molecule type" value="Genomic_DNA"/>
</dbReference>
<proteinExistence type="predicted"/>
<dbReference type="Proteomes" id="UP001161247">
    <property type="component" value="Chromosome 1"/>
</dbReference>
<gene>
    <name evidence="1" type="ORF">OLC1_LOCUS898</name>
</gene>
<sequence>MGLAHETGCTLVSSFESQIWPKPEEMTADYIFPRGSVNVRSLKGVWRHVVEGVRWSIGNGGRARFWWDRWLHSAEPLVNLVNGAIPEVDLFATVARGWELHCLVCLPFSELSFGHRRSAVVEGNMEMGRYAANSTVSLVGNSWQVVDELGTLPATCCGFPACDRCGAAQETVLHVLRDCHDAVKVWSDFVPIAWRSRFFSLTLEDWIWANLLNQIGIDVANWECVFGVTLWRIWSWRNAMIFEGKAVGS</sequence>